<comment type="caution">
    <text evidence="1">The sequence shown here is derived from an EMBL/GenBank/DDBJ whole genome shotgun (WGS) entry which is preliminary data.</text>
</comment>
<keyword evidence="2" id="KW-1185">Reference proteome</keyword>
<evidence type="ECO:0000313" key="1">
    <source>
        <dbReference type="EMBL" id="RBL93394.1"/>
    </source>
</evidence>
<dbReference type="AlphaFoldDB" id="A0A365Y5W3"/>
<protein>
    <submittedName>
        <fullName evidence="1">Uncharacterized protein</fullName>
    </submittedName>
</protein>
<sequence length="127" mass="15000">MKPDHNLLNEIYSLFSIFSGDFREMVCSECNWSEPTFYRKMRNTDSTGSYKRLKSCLSKAEEEAILKQACVATEHLASLMKHYQQKQLSGLLHQHQHHHNIFMEEQEEIYFLSEITVPVLELPGWYE</sequence>
<dbReference type="EMBL" id="QFFJ01000001">
    <property type="protein sequence ID" value="RBL93394.1"/>
    <property type="molecule type" value="Genomic_DNA"/>
</dbReference>
<dbReference type="RefSeq" id="WP_113615995.1">
    <property type="nucleotide sequence ID" value="NZ_QFFJ01000001.1"/>
</dbReference>
<organism evidence="1 2">
    <name type="scientific">Chitinophaga flava</name>
    <dbReference type="NCBI Taxonomy" id="2259036"/>
    <lineage>
        <taxon>Bacteria</taxon>
        <taxon>Pseudomonadati</taxon>
        <taxon>Bacteroidota</taxon>
        <taxon>Chitinophagia</taxon>
        <taxon>Chitinophagales</taxon>
        <taxon>Chitinophagaceae</taxon>
        <taxon>Chitinophaga</taxon>
    </lineage>
</organism>
<dbReference type="Proteomes" id="UP000253410">
    <property type="component" value="Unassembled WGS sequence"/>
</dbReference>
<reference evidence="1 2" key="1">
    <citation type="submission" date="2018-05" db="EMBL/GenBank/DDBJ databases">
        <title>Chitinophaga sp. K3CV102501T nov., isolated from isolated from a monsoon evergreen broad-leaved forest soil.</title>
        <authorList>
            <person name="Lv Y."/>
        </authorList>
    </citation>
    <scope>NUCLEOTIDE SEQUENCE [LARGE SCALE GENOMIC DNA]</scope>
    <source>
        <strain evidence="1 2">GDMCC 1.1325</strain>
    </source>
</reference>
<proteinExistence type="predicted"/>
<name>A0A365Y5W3_9BACT</name>
<dbReference type="OrthoDB" id="678805at2"/>
<gene>
    <name evidence="1" type="ORF">DF182_12825</name>
</gene>
<accession>A0A365Y5W3</accession>
<evidence type="ECO:0000313" key="2">
    <source>
        <dbReference type="Proteomes" id="UP000253410"/>
    </source>
</evidence>